<evidence type="ECO:0000259" key="1">
    <source>
        <dbReference type="Pfam" id="PF01636"/>
    </source>
</evidence>
<proteinExistence type="predicted"/>
<dbReference type="AlphaFoldDB" id="A0A4S8L749"/>
<dbReference type="Pfam" id="PF01636">
    <property type="entry name" value="APH"/>
    <property type="match status" value="1"/>
</dbReference>
<organism evidence="2 3">
    <name type="scientific">Dendrothele bispora (strain CBS 962.96)</name>
    <dbReference type="NCBI Taxonomy" id="1314807"/>
    <lineage>
        <taxon>Eukaryota</taxon>
        <taxon>Fungi</taxon>
        <taxon>Dikarya</taxon>
        <taxon>Basidiomycota</taxon>
        <taxon>Agaricomycotina</taxon>
        <taxon>Agaricomycetes</taxon>
        <taxon>Agaricomycetidae</taxon>
        <taxon>Agaricales</taxon>
        <taxon>Agaricales incertae sedis</taxon>
        <taxon>Dendrothele</taxon>
    </lineage>
</organism>
<gene>
    <name evidence="2" type="ORF">K435DRAFT_783734</name>
</gene>
<dbReference type="OrthoDB" id="10003767at2759"/>
<protein>
    <recommendedName>
        <fullName evidence="1">Aminoglycoside phosphotransferase domain-containing protein</fullName>
    </recommendedName>
</protein>
<evidence type="ECO:0000313" key="2">
    <source>
        <dbReference type="EMBL" id="THU84497.1"/>
    </source>
</evidence>
<dbReference type="SUPFAM" id="SSF56112">
    <property type="entry name" value="Protein kinase-like (PK-like)"/>
    <property type="match status" value="1"/>
</dbReference>
<keyword evidence="3" id="KW-1185">Reference proteome</keyword>
<accession>A0A4S8L749</accession>
<dbReference type="PANTHER" id="PTHR21310">
    <property type="entry name" value="AMINOGLYCOSIDE PHOSPHOTRANSFERASE-RELATED-RELATED"/>
    <property type="match status" value="1"/>
</dbReference>
<name>A0A4S8L749_DENBC</name>
<dbReference type="EMBL" id="ML179596">
    <property type="protein sequence ID" value="THU84497.1"/>
    <property type="molecule type" value="Genomic_DNA"/>
</dbReference>
<feature type="domain" description="Aminoglycoside phosphotransferase" evidence="1">
    <location>
        <begin position="70"/>
        <end position="291"/>
    </location>
</feature>
<evidence type="ECO:0000313" key="3">
    <source>
        <dbReference type="Proteomes" id="UP000297245"/>
    </source>
</evidence>
<dbReference type="InterPro" id="IPR051678">
    <property type="entry name" value="AGP_Transferase"/>
</dbReference>
<dbReference type="InterPro" id="IPR002575">
    <property type="entry name" value="Aminoglycoside_PTrfase"/>
</dbReference>
<dbReference type="InterPro" id="IPR011009">
    <property type="entry name" value="Kinase-like_dom_sf"/>
</dbReference>
<dbReference type="PANTHER" id="PTHR21310:SF15">
    <property type="entry name" value="AMINOGLYCOSIDE PHOSPHOTRANSFERASE DOMAIN-CONTAINING PROTEIN"/>
    <property type="match status" value="1"/>
</dbReference>
<reference evidence="2 3" key="1">
    <citation type="journal article" date="2019" name="Nat. Ecol. Evol.">
        <title>Megaphylogeny resolves global patterns of mushroom evolution.</title>
        <authorList>
            <person name="Varga T."/>
            <person name="Krizsan K."/>
            <person name="Foldi C."/>
            <person name="Dima B."/>
            <person name="Sanchez-Garcia M."/>
            <person name="Sanchez-Ramirez S."/>
            <person name="Szollosi G.J."/>
            <person name="Szarkandi J.G."/>
            <person name="Papp V."/>
            <person name="Albert L."/>
            <person name="Andreopoulos W."/>
            <person name="Angelini C."/>
            <person name="Antonin V."/>
            <person name="Barry K.W."/>
            <person name="Bougher N.L."/>
            <person name="Buchanan P."/>
            <person name="Buyck B."/>
            <person name="Bense V."/>
            <person name="Catcheside P."/>
            <person name="Chovatia M."/>
            <person name="Cooper J."/>
            <person name="Damon W."/>
            <person name="Desjardin D."/>
            <person name="Finy P."/>
            <person name="Geml J."/>
            <person name="Haridas S."/>
            <person name="Hughes K."/>
            <person name="Justo A."/>
            <person name="Karasinski D."/>
            <person name="Kautmanova I."/>
            <person name="Kiss B."/>
            <person name="Kocsube S."/>
            <person name="Kotiranta H."/>
            <person name="LaButti K.M."/>
            <person name="Lechner B.E."/>
            <person name="Liimatainen K."/>
            <person name="Lipzen A."/>
            <person name="Lukacs Z."/>
            <person name="Mihaltcheva S."/>
            <person name="Morgado L.N."/>
            <person name="Niskanen T."/>
            <person name="Noordeloos M.E."/>
            <person name="Ohm R.A."/>
            <person name="Ortiz-Santana B."/>
            <person name="Ovrebo C."/>
            <person name="Racz N."/>
            <person name="Riley R."/>
            <person name="Savchenko A."/>
            <person name="Shiryaev A."/>
            <person name="Soop K."/>
            <person name="Spirin V."/>
            <person name="Szebenyi C."/>
            <person name="Tomsovsky M."/>
            <person name="Tulloss R.E."/>
            <person name="Uehling J."/>
            <person name="Grigoriev I.V."/>
            <person name="Vagvolgyi C."/>
            <person name="Papp T."/>
            <person name="Martin F.M."/>
            <person name="Miettinen O."/>
            <person name="Hibbett D.S."/>
            <person name="Nagy L.G."/>
        </authorList>
    </citation>
    <scope>NUCLEOTIDE SEQUENCE [LARGE SCALE GENOMIC DNA]</scope>
    <source>
        <strain evidence="2 3">CBS 962.96</strain>
    </source>
</reference>
<sequence length="403" mass="45309">MKTITLWNSKGEPERIEPPPYSWSDWHVGEPLSPRDSAIFSGMKTLLGSSVQSSKLLAENVNITKEISLSNSRVFILRVVPFYDGSEWEKRKFESEVEVMSLLAPHSPDSIAVPKVYHSTTTKDYGYMVIEKLPGCIVLNCYGLLSAGAKENATKTFASMMLWLFRFVVPGGKIGSISPDGCGASTLMPRISIKEYSPDTIFDTLEQYIESLVELARAFRLKHEDSETYAVTCINLDRLLHLLRNGALLQGLEDKPHLLRSALKHDDLLRPFNVLLDPESGNVSGIVDWEHHSVLPAVLVAEYPCWLIYDGCFDLEFVDPPPSSKLKQNSTLQKFWVGGVEECRHYRVLYDNFVKAKDPEYYDCLIKGRNLRAALGWLSPAEVDPGCERLGMWLDATFGPKTV</sequence>
<dbReference type="Proteomes" id="UP000297245">
    <property type="component" value="Unassembled WGS sequence"/>
</dbReference>